<feature type="region of interest" description="Disordered" evidence="5">
    <location>
        <begin position="19"/>
        <end position="94"/>
    </location>
</feature>
<keyword evidence="7" id="KW-1185">Reference proteome</keyword>
<name>A0A1E3PHX4_9ASCO</name>
<feature type="compositionally biased region" description="Basic and acidic residues" evidence="5">
    <location>
        <begin position="54"/>
        <end position="70"/>
    </location>
</feature>
<dbReference type="GO" id="GO:0005655">
    <property type="term" value="C:nucleolar ribonuclease P complex"/>
    <property type="evidence" value="ECO:0007669"/>
    <property type="project" value="TreeGrafter"/>
</dbReference>
<evidence type="ECO:0000256" key="2">
    <source>
        <dbReference type="ARBA" id="ARBA00022723"/>
    </source>
</evidence>
<dbReference type="Gene3D" id="6.20.50.20">
    <property type="match status" value="1"/>
</dbReference>
<evidence type="ECO:0000256" key="4">
    <source>
        <dbReference type="ARBA" id="ARBA00038402"/>
    </source>
</evidence>
<organism evidence="6 7">
    <name type="scientific">Nadsonia fulvescens var. elongata DSM 6958</name>
    <dbReference type="NCBI Taxonomy" id="857566"/>
    <lineage>
        <taxon>Eukaryota</taxon>
        <taxon>Fungi</taxon>
        <taxon>Dikarya</taxon>
        <taxon>Ascomycota</taxon>
        <taxon>Saccharomycotina</taxon>
        <taxon>Dipodascomycetes</taxon>
        <taxon>Dipodascales</taxon>
        <taxon>Dipodascales incertae sedis</taxon>
        <taxon>Nadsonia</taxon>
    </lineage>
</organism>
<proteinExistence type="inferred from homology"/>
<keyword evidence="1" id="KW-0819">tRNA processing</keyword>
<dbReference type="InterPro" id="IPR007175">
    <property type="entry name" value="Rpr2/Snm1/Rpp21"/>
</dbReference>
<dbReference type="OrthoDB" id="128536at2759"/>
<evidence type="ECO:0000256" key="3">
    <source>
        <dbReference type="ARBA" id="ARBA00022833"/>
    </source>
</evidence>
<dbReference type="GO" id="GO:0046872">
    <property type="term" value="F:metal ion binding"/>
    <property type="evidence" value="ECO:0007669"/>
    <property type="project" value="UniProtKB-KW"/>
</dbReference>
<sequence>MSSIDILVDSEIVKVDSKAEVDGTSSSKDIGNDLKDHEMNGHNNNETARLRRKSGFEEATMKNPNSEKDCRTKRKTPTPAVPKNKAPKLAKQVPNKDHYERISHLFQASRLMAVASSETECLSRMYAQTFATVAKKNVLRLSPTIKRAVCKGCSRQLISGVNCQTRVRNESKKGLDHCDVLEYICQCGVVKRFPVGKNRDYEVWSERDDVLQGITN</sequence>
<dbReference type="Proteomes" id="UP000095009">
    <property type="component" value="Unassembled WGS sequence"/>
</dbReference>
<dbReference type="GO" id="GO:0008033">
    <property type="term" value="P:tRNA processing"/>
    <property type="evidence" value="ECO:0007669"/>
    <property type="project" value="UniProtKB-KW"/>
</dbReference>
<dbReference type="STRING" id="857566.A0A1E3PHX4"/>
<evidence type="ECO:0000256" key="1">
    <source>
        <dbReference type="ARBA" id="ARBA00022694"/>
    </source>
</evidence>
<dbReference type="EMBL" id="KV454410">
    <property type="protein sequence ID" value="ODQ65009.1"/>
    <property type="molecule type" value="Genomic_DNA"/>
</dbReference>
<comment type="similarity">
    <text evidence="4">Belongs to the eukaryotic/archaeal RNase P protein component 4 family.</text>
</comment>
<evidence type="ECO:0000313" key="6">
    <source>
        <dbReference type="EMBL" id="ODQ65009.1"/>
    </source>
</evidence>
<protein>
    <submittedName>
        <fullName evidence="6">Rpr2-domain-containing protein</fullName>
    </submittedName>
</protein>
<accession>A0A1E3PHX4</accession>
<dbReference type="AlphaFoldDB" id="A0A1E3PHX4"/>
<keyword evidence="2" id="KW-0479">Metal-binding</keyword>
<reference evidence="6 7" key="1">
    <citation type="journal article" date="2016" name="Proc. Natl. Acad. Sci. U.S.A.">
        <title>Comparative genomics of biotechnologically important yeasts.</title>
        <authorList>
            <person name="Riley R."/>
            <person name="Haridas S."/>
            <person name="Wolfe K.H."/>
            <person name="Lopes M.R."/>
            <person name="Hittinger C.T."/>
            <person name="Goeker M."/>
            <person name="Salamov A.A."/>
            <person name="Wisecaver J.H."/>
            <person name="Long T.M."/>
            <person name="Calvey C.H."/>
            <person name="Aerts A.L."/>
            <person name="Barry K.W."/>
            <person name="Choi C."/>
            <person name="Clum A."/>
            <person name="Coughlan A.Y."/>
            <person name="Deshpande S."/>
            <person name="Douglass A.P."/>
            <person name="Hanson S.J."/>
            <person name="Klenk H.-P."/>
            <person name="LaButti K.M."/>
            <person name="Lapidus A."/>
            <person name="Lindquist E.A."/>
            <person name="Lipzen A.M."/>
            <person name="Meier-Kolthoff J.P."/>
            <person name="Ohm R.A."/>
            <person name="Otillar R.P."/>
            <person name="Pangilinan J.L."/>
            <person name="Peng Y."/>
            <person name="Rokas A."/>
            <person name="Rosa C.A."/>
            <person name="Scheuner C."/>
            <person name="Sibirny A.A."/>
            <person name="Slot J.C."/>
            <person name="Stielow J.B."/>
            <person name="Sun H."/>
            <person name="Kurtzman C.P."/>
            <person name="Blackwell M."/>
            <person name="Grigoriev I.V."/>
            <person name="Jeffries T.W."/>
        </authorList>
    </citation>
    <scope>NUCLEOTIDE SEQUENCE [LARGE SCALE GENOMIC DNA]</scope>
    <source>
        <strain evidence="6 7">DSM 6958</strain>
    </source>
</reference>
<keyword evidence="3" id="KW-0862">Zinc</keyword>
<feature type="compositionally biased region" description="Basic and acidic residues" evidence="5">
    <location>
        <begin position="30"/>
        <end position="40"/>
    </location>
</feature>
<dbReference type="PANTHER" id="PTHR14742:SF0">
    <property type="entry name" value="RIBONUCLEASE P PROTEIN SUBUNIT P21"/>
    <property type="match status" value="1"/>
</dbReference>
<evidence type="ECO:0000256" key="5">
    <source>
        <dbReference type="SAM" id="MobiDB-lite"/>
    </source>
</evidence>
<dbReference type="PANTHER" id="PTHR14742">
    <property type="entry name" value="RIBONUCLEASE P SUBUNIT P21"/>
    <property type="match status" value="1"/>
</dbReference>
<evidence type="ECO:0000313" key="7">
    <source>
        <dbReference type="Proteomes" id="UP000095009"/>
    </source>
</evidence>
<dbReference type="Pfam" id="PF04032">
    <property type="entry name" value="Rpr2"/>
    <property type="match status" value="1"/>
</dbReference>
<gene>
    <name evidence="6" type="ORF">NADFUDRAFT_83124</name>
</gene>